<accession>A0AAN7KRH5</accession>
<dbReference type="Proteomes" id="UP001345219">
    <property type="component" value="Chromosome 24"/>
</dbReference>
<evidence type="ECO:0000313" key="3">
    <source>
        <dbReference type="Proteomes" id="UP001345219"/>
    </source>
</evidence>
<organism evidence="2 3">
    <name type="scientific">Trapa incisa</name>
    <dbReference type="NCBI Taxonomy" id="236973"/>
    <lineage>
        <taxon>Eukaryota</taxon>
        <taxon>Viridiplantae</taxon>
        <taxon>Streptophyta</taxon>
        <taxon>Embryophyta</taxon>
        <taxon>Tracheophyta</taxon>
        <taxon>Spermatophyta</taxon>
        <taxon>Magnoliopsida</taxon>
        <taxon>eudicotyledons</taxon>
        <taxon>Gunneridae</taxon>
        <taxon>Pentapetalae</taxon>
        <taxon>rosids</taxon>
        <taxon>malvids</taxon>
        <taxon>Myrtales</taxon>
        <taxon>Lythraceae</taxon>
        <taxon>Trapa</taxon>
    </lineage>
</organism>
<feature type="compositionally biased region" description="Polar residues" evidence="1">
    <location>
        <begin position="69"/>
        <end position="81"/>
    </location>
</feature>
<keyword evidence="3" id="KW-1185">Reference proteome</keyword>
<gene>
    <name evidence="2" type="ORF">SAY87_032177</name>
</gene>
<feature type="region of interest" description="Disordered" evidence="1">
    <location>
        <begin position="69"/>
        <end position="94"/>
    </location>
</feature>
<evidence type="ECO:0000256" key="1">
    <source>
        <dbReference type="SAM" id="MobiDB-lite"/>
    </source>
</evidence>
<sequence>MVQADDGRPPHRIDHGGDVILTKVGQIHSLPVEDLLVAEAPLVARHFVRRGEELAVVNAGLASEALPFSQSSARESLSISVQWDRKSRRGRKWD</sequence>
<dbReference type="AlphaFoldDB" id="A0AAN7KRH5"/>
<evidence type="ECO:0000313" key="2">
    <source>
        <dbReference type="EMBL" id="KAK4771645.1"/>
    </source>
</evidence>
<protein>
    <submittedName>
        <fullName evidence="2">Uncharacterized protein</fullName>
    </submittedName>
</protein>
<comment type="caution">
    <text evidence="2">The sequence shown here is derived from an EMBL/GenBank/DDBJ whole genome shotgun (WGS) entry which is preliminary data.</text>
</comment>
<proteinExistence type="predicted"/>
<reference evidence="2 3" key="1">
    <citation type="journal article" date="2023" name="Hortic Res">
        <title>Pangenome of water caltrop reveals structural variations and asymmetric subgenome divergence after allopolyploidization.</title>
        <authorList>
            <person name="Zhang X."/>
            <person name="Chen Y."/>
            <person name="Wang L."/>
            <person name="Yuan Y."/>
            <person name="Fang M."/>
            <person name="Shi L."/>
            <person name="Lu R."/>
            <person name="Comes H.P."/>
            <person name="Ma Y."/>
            <person name="Chen Y."/>
            <person name="Huang G."/>
            <person name="Zhou Y."/>
            <person name="Zheng Z."/>
            <person name="Qiu Y."/>
        </authorList>
    </citation>
    <scope>NUCLEOTIDE SEQUENCE [LARGE SCALE GENOMIC DNA]</scope>
    <source>
        <tissue evidence="2">Roots</tissue>
    </source>
</reference>
<name>A0AAN7KRH5_9MYRT</name>
<dbReference type="EMBL" id="JAXIOK010000005">
    <property type="protein sequence ID" value="KAK4771645.1"/>
    <property type="molecule type" value="Genomic_DNA"/>
</dbReference>